<protein>
    <submittedName>
        <fullName evidence="9">tRNA modification GTPase gtpbp3, mitochondrial</fullName>
    </submittedName>
</protein>
<dbReference type="NCBIfam" id="NF003661">
    <property type="entry name" value="PRK05291.1-3"/>
    <property type="match status" value="1"/>
</dbReference>
<feature type="domain" description="GTP-binding protein TrmE N-terminal" evidence="7">
    <location>
        <begin position="35"/>
        <end position="147"/>
    </location>
</feature>
<dbReference type="Pfam" id="PF12631">
    <property type="entry name" value="MnmE_helical"/>
    <property type="match status" value="1"/>
</dbReference>
<dbReference type="GO" id="GO:0005525">
    <property type="term" value="F:GTP binding"/>
    <property type="evidence" value="ECO:0007669"/>
    <property type="project" value="UniProtKB-KW"/>
</dbReference>
<keyword evidence="5" id="KW-0342">GTP-binding</keyword>
<dbReference type="InterPro" id="IPR031168">
    <property type="entry name" value="G_TrmE"/>
</dbReference>
<comment type="similarity">
    <text evidence="2">Belongs to the TRAFAC class TrmE-Era-EngA-EngB-Septin-like GTPase superfamily. TrmE GTPase family.</text>
</comment>
<accession>A0A9W8LJA5</accession>
<dbReference type="HAMAP" id="MF_00379">
    <property type="entry name" value="GTPase_MnmE"/>
    <property type="match status" value="1"/>
</dbReference>
<dbReference type="SUPFAM" id="SSF52540">
    <property type="entry name" value="P-loop containing nucleoside triphosphate hydrolases"/>
    <property type="match status" value="1"/>
</dbReference>
<dbReference type="InterPro" id="IPR027266">
    <property type="entry name" value="TrmE/GcvT-like"/>
</dbReference>
<proteinExistence type="inferred from homology"/>
<dbReference type="Pfam" id="PF01926">
    <property type="entry name" value="MMR_HSR1"/>
    <property type="match status" value="1"/>
</dbReference>
<dbReference type="InterPro" id="IPR006073">
    <property type="entry name" value="GTP-bd"/>
</dbReference>
<feature type="domain" description="MnmE helical" evidence="8">
    <location>
        <begin position="150"/>
        <end position="500"/>
    </location>
</feature>
<dbReference type="OrthoDB" id="188276at2759"/>
<dbReference type="GO" id="GO:0005739">
    <property type="term" value="C:mitochondrion"/>
    <property type="evidence" value="ECO:0007669"/>
    <property type="project" value="UniProtKB-SubCell"/>
</dbReference>
<dbReference type="Gene3D" id="3.30.1360.120">
    <property type="entry name" value="Probable tRNA modification gtpase trme, domain 1"/>
    <property type="match status" value="1"/>
</dbReference>
<feature type="domain" description="G" evidence="6">
    <location>
        <begin position="248"/>
        <end position="343"/>
    </location>
</feature>
<comment type="subcellular location">
    <subcellularLocation>
        <location evidence="1">Mitochondrion</location>
    </subcellularLocation>
</comment>
<keyword evidence="4" id="KW-0547">Nucleotide-binding</keyword>
<evidence type="ECO:0000313" key="9">
    <source>
        <dbReference type="EMBL" id="KAJ2782766.1"/>
    </source>
</evidence>
<evidence type="ECO:0000256" key="5">
    <source>
        <dbReference type="ARBA" id="ARBA00023134"/>
    </source>
</evidence>
<comment type="caution">
    <text evidence="9">The sequence shown here is derived from an EMBL/GenBank/DDBJ whole genome shotgun (WGS) entry which is preliminary data.</text>
</comment>
<dbReference type="InterPro" id="IPR025867">
    <property type="entry name" value="MnmE_helical"/>
</dbReference>
<dbReference type="InterPro" id="IPR004520">
    <property type="entry name" value="GTPase_MnmE"/>
</dbReference>
<evidence type="ECO:0000256" key="2">
    <source>
        <dbReference type="ARBA" id="ARBA00011043"/>
    </source>
</evidence>
<dbReference type="InterPro" id="IPR027368">
    <property type="entry name" value="MnmE_dom2"/>
</dbReference>
<dbReference type="InterPro" id="IPR018948">
    <property type="entry name" value="GTP-bd_TrmE_N"/>
</dbReference>
<evidence type="ECO:0000256" key="3">
    <source>
        <dbReference type="ARBA" id="ARBA00022694"/>
    </source>
</evidence>
<evidence type="ECO:0000313" key="10">
    <source>
        <dbReference type="Proteomes" id="UP001140217"/>
    </source>
</evidence>
<dbReference type="AlphaFoldDB" id="A0A9W8LJA5"/>
<evidence type="ECO:0000256" key="1">
    <source>
        <dbReference type="ARBA" id="ARBA00004173"/>
    </source>
</evidence>
<dbReference type="NCBIfam" id="TIGR00231">
    <property type="entry name" value="small_GTP"/>
    <property type="match status" value="1"/>
</dbReference>
<dbReference type="Gene3D" id="1.20.120.430">
    <property type="entry name" value="tRNA modification GTPase MnmE domain 2"/>
    <property type="match status" value="1"/>
</dbReference>
<evidence type="ECO:0000256" key="4">
    <source>
        <dbReference type="ARBA" id="ARBA00022741"/>
    </source>
</evidence>
<dbReference type="PANTHER" id="PTHR42714:SF2">
    <property type="entry name" value="TRNA MODIFICATION GTPASE GTPBP3, MITOCHONDRIAL"/>
    <property type="match status" value="1"/>
</dbReference>
<dbReference type="SUPFAM" id="SSF116878">
    <property type="entry name" value="TrmE connector domain"/>
    <property type="match status" value="1"/>
</dbReference>
<dbReference type="GO" id="GO:0003924">
    <property type="term" value="F:GTPase activity"/>
    <property type="evidence" value="ECO:0007669"/>
    <property type="project" value="InterPro"/>
</dbReference>
<dbReference type="InterPro" id="IPR027417">
    <property type="entry name" value="P-loop_NTPase"/>
</dbReference>
<dbReference type="GO" id="GO:0030488">
    <property type="term" value="P:tRNA methylation"/>
    <property type="evidence" value="ECO:0007669"/>
    <property type="project" value="TreeGrafter"/>
</dbReference>
<evidence type="ECO:0000259" key="6">
    <source>
        <dbReference type="Pfam" id="PF01926"/>
    </source>
</evidence>
<evidence type="ECO:0000259" key="8">
    <source>
        <dbReference type="Pfam" id="PF12631"/>
    </source>
</evidence>
<organism evidence="9 10">
    <name type="scientific">Coemansia javaensis</name>
    <dbReference type="NCBI Taxonomy" id="2761396"/>
    <lineage>
        <taxon>Eukaryota</taxon>
        <taxon>Fungi</taxon>
        <taxon>Fungi incertae sedis</taxon>
        <taxon>Zoopagomycota</taxon>
        <taxon>Kickxellomycotina</taxon>
        <taxon>Kickxellomycetes</taxon>
        <taxon>Kickxellales</taxon>
        <taxon>Kickxellaceae</taxon>
        <taxon>Coemansia</taxon>
    </lineage>
</organism>
<dbReference type="CDD" id="cd04164">
    <property type="entry name" value="trmE"/>
    <property type="match status" value="1"/>
</dbReference>
<dbReference type="Pfam" id="PF10396">
    <property type="entry name" value="TrmE_N"/>
    <property type="match status" value="1"/>
</dbReference>
<gene>
    <name evidence="9" type="primary">GTPBP3</name>
    <name evidence="9" type="ORF">H4R18_002083</name>
</gene>
<dbReference type="CDD" id="cd14858">
    <property type="entry name" value="TrmE_N"/>
    <property type="match status" value="1"/>
</dbReference>
<sequence length="503" mass="54706">MDALRRGLSGGVRRGWRLARPYIRPAERGCPERDTIFALSTRPGKAAIAIVRVLGRMLGPAAAARIRPRVARVGRIADPRDPANVLDTGVSLWFPGPASYTGEDMAEFHVHGGAAVVASVLDALDALPGLRPAEPGEFSRRAFDSGKMDLTALEGVADLINAETEAQRRLAVRQARGELHQRYDGWRREAIAAMAKIEAFIDFAEEEAIEDGVYEDARRQAAALAADVAAHLDDRRQGEIMRSGVALSIVGPPNSGKSTLLNKLAQRQVAIVSPVAGTTRDIVETTLDIGGYPVVVRDTAGLRAGAADVVEAEGIRRALDAAREADIRICMLDARRALRPEPQRPDPFLANPEWRALLHLPHTFVVLNKADTTTTAADNVADDAAGEWAAAQGLCRSRAVLLSCVTMQGWDPLMRLVAADIRRSWDSGDADHMPLTKPRHRHHLRQCLAHLREFERAGDAHHHHPVLAAEELRHAAAALGRITGRVDIEDVLDVLFSQFCIGK</sequence>
<dbReference type="GO" id="GO:0002098">
    <property type="term" value="P:tRNA wobble uridine modification"/>
    <property type="evidence" value="ECO:0007669"/>
    <property type="project" value="TreeGrafter"/>
</dbReference>
<dbReference type="InterPro" id="IPR005225">
    <property type="entry name" value="Small_GTP-bd"/>
</dbReference>
<dbReference type="PANTHER" id="PTHR42714">
    <property type="entry name" value="TRNA MODIFICATION GTPASE GTPBP3"/>
    <property type="match status" value="1"/>
</dbReference>
<reference evidence="9" key="1">
    <citation type="submission" date="2022-07" db="EMBL/GenBank/DDBJ databases">
        <title>Phylogenomic reconstructions and comparative analyses of Kickxellomycotina fungi.</title>
        <authorList>
            <person name="Reynolds N.K."/>
            <person name="Stajich J.E."/>
            <person name="Barry K."/>
            <person name="Grigoriev I.V."/>
            <person name="Crous P."/>
            <person name="Smith M.E."/>
        </authorList>
    </citation>
    <scope>NUCLEOTIDE SEQUENCE</scope>
    <source>
        <strain evidence="9">NBRC 105414</strain>
    </source>
</reference>
<dbReference type="Proteomes" id="UP001140217">
    <property type="component" value="Unassembled WGS sequence"/>
</dbReference>
<dbReference type="EMBL" id="JANBUL010000063">
    <property type="protein sequence ID" value="KAJ2782766.1"/>
    <property type="molecule type" value="Genomic_DNA"/>
</dbReference>
<dbReference type="Gene3D" id="3.40.50.300">
    <property type="entry name" value="P-loop containing nucleotide triphosphate hydrolases"/>
    <property type="match status" value="1"/>
</dbReference>
<dbReference type="FunFam" id="3.30.1360.120:FF:000007">
    <property type="entry name" value="tRNA modification GTPase GTPBP3, mitochondrial"/>
    <property type="match status" value="1"/>
</dbReference>
<keyword evidence="3" id="KW-0819">tRNA processing</keyword>
<keyword evidence="10" id="KW-1185">Reference proteome</keyword>
<evidence type="ECO:0000259" key="7">
    <source>
        <dbReference type="Pfam" id="PF10396"/>
    </source>
</evidence>
<name>A0A9W8LJA5_9FUNG</name>